<protein>
    <submittedName>
        <fullName evidence="1">Uncharacterized protein</fullName>
    </submittedName>
</protein>
<accession>A0AAX0YW97</accession>
<evidence type="ECO:0000313" key="1">
    <source>
        <dbReference type="EMBL" id="PSX44116.1"/>
    </source>
</evidence>
<organism evidence="1 2">
    <name type="scientific">Photobacterium kishitanii</name>
    <dbReference type="NCBI Taxonomy" id="318456"/>
    <lineage>
        <taxon>Bacteria</taxon>
        <taxon>Pseudomonadati</taxon>
        <taxon>Pseudomonadota</taxon>
        <taxon>Gammaproteobacteria</taxon>
        <taxon>Vibrionales</taxon>
        <taxon>Vibrionaceae</taxon>
        <taxon>Photobacterium</taxon>
    </lineage>
</organism>
<evidence type="ECO:0000313" key="2">
    <source>
        <dbReference type="Proteomes" id="UP000240728"/>
    </source>
</evidence>
<dbReference type="Proteomes" id="UP000240728">
    <property type="component" value="Unassembled WGS sequence"/>
</dbReference>
<dbReference type="AlphaFoldDB" id="A0AAX0YW97"/>
<sequence length="91" mass="10489">MNIKQLNILMIIDEQQESGLIDMNKANSLYLRVTMLDLNDPNSNDALNIIFDEIFDDGIQSHKLNLLERICVFFNPFSMKDCKFSTSSIND</sequence>
<reference evidence="1 2" key="1">
    <citation type="submission" date="2018-01" db="EMBL/GenBank/DDBJ databases">
        <title>Whole genome sequencing of Histamine producing bacteria.</title>
        <authorList>
            <person name="Butler K."/>
        </authorList>
    </citation>
    <scope>NUCLEOTIDE SEQUENCE [LARGE SCALE GENOMIC DNA]</scope>
    <source>
        <strain evidence="1 2">A1-4</strain>
    </source>
</reference>
<dbReference type="RefSeq" id="WP_045043124.1">
    <property type="nucleotide sequence ID" value="NZ_JZTB01000014.1"/>
</dbReference>
<proteinExistence type="predicted"/>
<gene>
    <name evidence="1" type="ORF">C0W53_15930</name>
</gene>
<keyword evidence="2" id="KW-1185">Reference proteome</keyword>
<dbReference type="EMBL" id="PYOZ01000010">
    <property type="protein sequence ID" value="PSX44116.1"/>
    <property type="molecule type" value="Genomic_DNA"/>
</dbReference>
<name>A0AAX0YW97_9GAMM</name>
<comment type="caution">
    <text evidence="1">The sequence shown here is derived from an EMBL/GenBank/DDBJ whole genome shotgun (WGS) entry which is preliminary data.</text>
</comment>